<keyword evidence="2 5" id="KW-0812">Transmembrane</keyword>
<proteinExistence type="predicted"/>
<dbReference type="InterPro" id="IPR023408">
    <property type="entry name" value="MscS_beta-dom_sf"/>
</dbReference>
<dbReference type="InterPro" id="IPR010920">
    <property type="entry name" value="LSM_dom_sf"/>
</dbReference>
<name>A0A4R3VPH4_9SPHI</name>
<dbReference type="GO" id="GO:0071470">
    <property type="term" value="P:cellular response to osmotic stress"/>
    <property type="evidence" value="ECO:0007669"/>
    <property type="project" value="InterPro"/>
</dbReference>
<feature type="transmembrane region" description="Helical" evidence="5">
    <location>
        <begin position="43"/>
        <end position="67"/>
    </location>
</feature>
<evidence type="ECO:0000313" key="8">
    <source>
        <dbReference type="Proteomes" id="UP000295197"/>
    </source>
</evidence>
<feature type="transmembrane region" description="Helical" evidence="5">
    <location>
        <begin position="125"/>
        <end position="146"/>
    </location>
</feature>
<comment type="subcellular location">
    <subcellularLocation>
        <location evidence="1">Membrane</location>
    </subcellularLocation>
</comment>
<dbReference type="Gene3D" id="2.30.30.60">
    <property type="match status" value="1"/>
</dbReference>
<dbReference type="Pfam" id="PF00924">
    <property type="entry name" value="MS_channel_2nd"/>
    <property type="match status" value="1"/>
</dbReference>
<protein>
    <submittedName>
        <fullName evidence="7">Miniconductance mechanosensitive channel</fullName>
    </submittedName>
</protein>
<dbReference type="EMBL" id="SMBZ01000056">
    <property type="protein sequence ID" value="TCV07138.1"/>
    <property type="molecule type" value="Genomic_DNA"/>
</dbReference>
<dbReference type="GO" id="GO:0005886">
    <property type="term" value="C:plasma membrane"/>
    <property type="evidence" value="ECO:0007669"/>
    <property type="project" value="TreeGrafter"/>
</dbReference>
<accession>A0A4R3VPH4</accession>
<dbReference type="PANTHER" id="PTHR30414">
    <property type="entry name" value="MINICONDUCTANCE MECHANOSENSITIVE CHANNEL YBDG"/>
    <property type="match status" value="1"/>
</dbReference>
<sequence length="450" mass="51496">MDFRIFALHMENSDLTYIASDQINFIYQHTFDFLKFLGGTDKITHILTTISLLLLVVLVLVVMDYIFRNLLKKLFTRIISNSKTVWDDKLLQNRVLDDVSHLVLIVLAQQVVPHLFVGFVSFKSVLIKVLGIGVIIAVYKLFNALLKTTRDILKTSKTFMDKPLDSYLQVVQIFLIFVTFTVSFSIVTGNSPWSFLVSLGAASAILMLVFKDTILGFVASIQVSANDSVRVGDWIEMTKYGADGTVLQINLNNVKVQNFDKTIVTLPTYALLSDSFKNYRGMQQSGGRRIKRAIHIKMSSIRYVSAEEIDNLKRIHLLQGFILKREKEIADYNLMNQIDQSMEVNGRRMTNIGLFRAYLEAYLKNNKDIHQEFTLMVRQLAPTEHGLPLEIYAFTNGTNWVFYESVMADLFDHALSAIKYFNLEIFELPASDDLRKSIKQFPIVDKHNVN</sequence>
<dbReference type="Proteomes" id="UP000295197">
    <property type="component" value="Unassembled WGS sequence"/>
</dbReference>
<evidence type="ECO:0000256" key="2">
    <source>
        <dbReference type="ARBA" id="ARBA00022692"/>
    </source>
</evidence>
<feature type="transmembrane region" description="Helical" evidence="5">
    <location>
        <begin position="167"/>
        <end position="187"/>
    </location>
</feature>
<reference evidence="7 8" key="1">
    <citation type="submission" date="2019-03" db="EMBL/GenBank/DDBJ databases">
        <title>Genomic Encyclopedia of Type Strains, Phase IV (KMG-IV): sequencing the most valuable type-strain genomes for metagenomic binning, comparative biology and taxonomic classification.</title>
        <authorList>
            <person name="Goeker M."/>
        </authorList>
    </citation>
    <scope>NUCLEOTIDE SEQUENCE [LARGE SCALE GENOMIC DNA]</scope>
    <source>
        <strain evidence="7 8">DSM 22362</strain>
    </source>
</reference>
<evidence type="ECO:0000256" key="1">
    <source>
        <dbReference type="ARBA" id="ARBA00004370"/>
    </source>
</evidence>
<dbReference type="InterPro" id="IPR030192">
    <property type="entry name" value="YbdG"/>
</dbReference>
<evidence type="ECO:0000256" key="3">
    <source>
        <dbReference type="ARBA" id="ARBA00022989"/>
    </source>
</evidence>
<gene>
    <name evidence="7" type="ORF">EDC17_105611</name>
</gene>
<dbReference type="SUPFAM" id="SSF50182">
    <property type="entry name" value="Sm-like ribonucleoproteins"/>
    <property type="match status" value="1"/>
</dbReference>
<dbReference type="PANTHER" id="PTHR30414:SF0">
    <property type="entry name" value="MINICONDUCTANCE MECHANOSENSITIVE CHANNEL YBDG"/>
    <property type="match status" value="1"/>
</dbReference>
<keyword evidence="3 5" id="KW-1133">Transmembrane helix</keyword>
<feature type="domain" description="Mechanosensitive ion channel MscS" evidence="6">
    <location>
        <begin position="212"/>
        <end position="280"/>
    </location>
</feature>
<keyword evidence="8" id="KW-1185">Reference proteome</keyword>
<evidence type="ECO:0000256" key="5">
    <source>
        <dbReference type="SAM" id="Phobius"/>
    </source>
</evidence>
<dbReference type="GO" id="GO:0008381">
    <property type="term" value="F:mechanosensitive monoatomic ion channel activity"/>
    <property type="evidence" value="ECO:0007669"/>
    <property type="project" value="InterPro"/>
</dbReference>
<evidence type="ECO:0000313" key="7">
    <source>
        <dbReference type="EMBL" id="TCV07138.1"/>
    </source>
</evidence>
<evidence type="ECO:0000259" key="6">
    <source>
        <dbReference type="Pfam" id="PF00924"/>
    </source>
</evidence>
<dbReference type="AlphaFoldDB" id="A0A4R3VPH4"/>
<feature type="transmembrane region" description="Helical" evidence="5">
    <location>
        <begin position="193"/>
        <end position="210"/>
    </location>
</feature>
<evidence type="ECO:0000256" key="4">
    <source>
        <dbReference type="ARBA" id="ARBA00023136"/>
    </source>
</evidence>
<organism evidence="7 8">
    <name type="scientific">Sphingobacterium alimentarium</name>
    <dbReference type="NCBI Taxonomy" id="797292"/>
    <lineage>
        <taxon>Bacteria</taxon>
        <taxon>Pseudomonadati</taxon>
        <taxon>Bacteroidota</taxon>
        <taxon>Sphingobacteriia</taxon>
        <taxon>Sphingobacteriales</taxon>
        <taxon>Sphingobacteriaceae</taxon>
        <taxon>Sphingobacterium</taxon>
    </lineage>
</organism>
<keyword evidence="4 5" id="KW-0472">Membrane</keyword>
<comment type="caution">
    <text evidence="7">The sequence shown here is derived from an EMBL/GenBank/DDBJ whole genome shotgun (WGS) entry which is preliminary data.</text>
</comment>
<dbReference type="InterPro" id="IPR006685">
    <property type="entry name" value="MscS_channel_2nd"/>
</dbReference>